<dbReference type="NCBIfam" id="NF000648">
    <property type="entry name" value="PRK00026.1"/>
    <property type="match status" value="1"/>
</dbReference>
<dbReference type="PIRSF" id="PIRSF000386">
    <property type="entry name" value="tRNA_mtase"/>
    <property type="match status" value="1"/>
</dbReference>
<dbReference type="NCBIfam" id="TIGR00088">
    <property type="entry name" value="trmD"/>
    <property type="match status" value="1"/>
</dbReference>
<proteinExistence type="inferred from homology"/>
<name>A0A6J6DAR4_9ZZZZ</name>
<evidence type="ECO:0000256" key="9">
    <source>
        <dbReference type="ARBA" id="ARBA00022679"/>
    </source>
</evidence>
<sequence>MRLTAITIFPDYFSPLSLSLIGKAEEEGLISTEIVNLRDFATGVHRSVDDTPYGGGAGMVMRADIWGDAIDSVSASSKAKIIDLVILTPSGRRFTQRDAVALSKAEQILFACGRYEGIDARVGEFYGTQDRFRVHHLSIGDYVLNGGEVAALVVMEAVIRLLPGVLGNPDSLAEESHNDEGFLEYPVYTKPPTWRGVDVPDVLLSGNHGEIARWRRENSQIVSSEGS</sequence>
<dbReference type="InterPro" id="IPR016009">
    <property type="entry name" value="tRNA_MeTrfase_TRMD/TRM10"/>
</dbReference>
<dbReference type="GO" id="GO:0052906">
    <property type="term" value="F:tRNA (guanine(37)-N1)-methyltransferase activity"/>
    <property type="evidence" value="ECO:0007669"/>
    <property type="project" value="UniProtKB-EC"/>
</dbReference>
<comment type="similarity">
    <text evidence="3">Belongs to the RNA methyltransferase TrmD family.</text>
</comment>
<comment type="function">
    <text evidence="1">Specifically methylates guanosine-37 in various tRNAs.</text>
</comment>
<comment type="subunit">
    <text evidence="4">Homodimer.</text>
</comment>
<evidence type="ECO:0000313" key="16">
    <source>
        <dbReference type="EMBL" id="CAB4561027.1"/>
    </source>
</evidence>
<evidence type="ECO:0000256" key="6">
    <source>
        <dbReference type="ARBA" id="ARBA00014679"/>
    </source>
</evidence>
<protein>
    <recommendedName>
        <fullName evidence="6">tRNA (guanine-N(1)-)-methyltransferase</fullName>
        <ecNumber evidence="5">2.1.1.228</ecNumber>
    </recommendedName>
    <alternativeName>
        <fullName evidence="12">M1G-methyltransferase</fullName>
    </alternativeName>
    <alternativeName>
        <fullName evidence="13">tRNA [GM37] methyltransferase</fullName>
    </alternativeName>
</protein>
<dbReference type="InterPro" id="IPR029026">
    <property type="entry name" value="tRNA_m1G_MTases_N"/>
</dbReference>
<dbReference type="SUPFAM" id="SSF75217">
    <property type="entry name" value="alpha/beta knot"/>
    <property type="match status" value="1"/>
</dbReference>
<dbReference type="GO" id="GO:0005829">
    <property type="term" value="C:cytosol"/>
    <property type="evidence" value="ECO:0007669"/>
    <property type="project" value="TreeGrafter"/>
</dbReference>
<evidence type="ECO:0000256" key="3">
    <source>
        <dbReference type="ARBA" id="ARBA00007630"/>
    </source>
</evidence>
<dbReference type="EMBL" id="CAEZTJ010000011">
    <property type="protein sequence ID" value="CAB4561027.1"/>
    <property type="molecule type" value="Genomic_DNA"/>
</dbReference>
<reference evidence="16" key="1">
    <citation type="submission" date="2020-05" db="EMBL/GenBank/DDBJ databases">
        <authorList>
            <person name="Chiriac C."/>
            <person name="Salcher M."/>
            <person name="Ghai R."/>
            <person name="Kavagutti S V."/>
        </authorList>
    </citation>
    <scope>NUCLEOTIDE SEQUENCE</scope>
</reference>
<evidence type="ECO:0000256" key="12">
    <source>
        <dbReference type="ARBA" id="ARBA00029736"/>
    </source>
</evidence>
<feature type="domain" description="tRNA methyltransferase TRMD/TRM10-type" evidence="15">
    <location>
        <begin position="1"/>
        <end position="220"/>
    </location>
</feature>
<dbReference type="PANTHER" id="PTHR46417:SF1">
    <property type="entry name" value="TRNA (GUANINE-N(1)-)-METHYLTRANSFERASE"/>
    <property type="match status" value="1"/>
</dbReference>
<evidence type="ECO:0000256" key="2">
    <source>
        <dbReference type="ARBA" id="ARBA00004496"/>
    </source>
</evidence>
<evidence type="ECO:0000256" key="10">
    <source>
        <dbReference type="ARBA" id="ARBA00022691"/>
    </source>
</evidence>
<evidence type="ECO:0000256" key="5">
    <source>
        <dbReference type="ARBA" id="ARBA00012807"/>
    </source>
</evidence>
<keyword evidence="10" id="KW-0949">S-adenosyl-L-methionine</keyword>
<dbReference type="Pfam" id="PF01746">
    <property type="entry name" value="tRNA_m1G_MT"/>
    <property type="match status" value="1"/>
</dbReference>
<dbReference type="EC" id="2.1.1.228" evidence="5"/>
<dbReference type="InterPro" id="IPR002649">
    <property type="entry name" value="tRNA_m1G_MeTrfase_TrmD"/>
</dbReference>
<dbReference type="Gene3D" id="3.40.1280.10">
    <property type="match status" value="1"/>
</dbReference>
<dbReference type="Gene3D" id="1.10.1270.20">
    <property type="entry name" value="tRNA(m1g37)methyltransferase, domain 2"/>
    <property type="match status" value="1"/>
</dbReference>
<dbReference type="InterPro" id="IPR029028">
    <property type="entry name" value="Alpha/beta_knot_MTases"/>
</dbReference>
<dbReference type="GO" id="GO:0002939">
    <property type="term" value="P:tRNA N1-guanine methylation"/>
    <property type="evidence" value="ECO:0007669"/>
    <property type="project" value="TreeGrafter"/>
</dbReference>
<organism evidence="16">
    <name type="scientific">freshwater metagenome</name>
    <dbReference type="NCBI Taxonomy" id="449393"/>
    <lineage>
        <taxon>unclassified sequences</taxon>
        <taxon>metagenomes</taxon>
        <taxon>ecological metagenomes</taxon>
    </lineage>
</organism>
<keyword evidence="11" id="KW-0819">tRNA processing</keyword>
<evidence type="ECO:0000256" key="1">
    <source>
        <dbReference type="ARBA" id="ARBA00002634"/>
    </source>
</evidence>
<evidence type="ECO:0000256" key="8">
    <source>
        <dbReference type="ARBA" id="ARBA00022603"/>
    </source>
</evidence>
<comment type="catalytic activity">
    <reaction evidence="14">
        <text>guanosine(37) in tRNA + S-adenosyl-L-methionine = N(1)-methylguanosine(37) in tRNA + S-adenosyl-L-homocysteine + H(+)</text>
        <dbReference type="Rhea" id="RHEA:36899"/>
        <dbReference type="Rhea" id="RHEA-COMP:10145"/>
        <dbReference type="Rhea" id="RHEA-COMP:10147"/>
        <dbReference type="ChEBI" id="CHEBI:15378"/>
        <dbReference type="ChEBI" id="CHEBI:57856"/>
        <dbReference type="ChEBI" id="CHEBI:59789"/>
        <dbReference type="ChEBI" id="CHEBI:73542"/>
        <dbReference type="ChEBI" id="CHEBI:74269"/>
        <dbReference type="EC" id="2.1.1.228"/>
    </reaction>
</comment>
<accession>A0A6J6DAR4</accession>
<evidence type="ECO:0000256" key="4">
    <source>
        <dbReference type="ARBA" id="ARBA00011738"/>
    </source>
</evidence>
<evidence type="ECO:0000256" key="11">
    <source>
        <dbReference type="ARBA" id="ARBA00022694"/>
    </source>
</evidence>
<comment type="subcellular location">
    <subcellularLocation>
        <location evidence="2">Cytoplasm</location>
    </subcellularLocation>
</comment>
<evidence type="ECO:0000256" key="14">
    <source>
        <dbReference type="ARBA" id="ARBA00047783"/>
    </source>
</evidence>
<evidence type="ECO:0000259" key="15">
    <source>
        <dbReference type="Pfam" id="PF01746"/>
    </source>
</evidence>
<dbReference type="InterPro" id="IPR023148">
    <property type="entry name" value="tRNA_m1G_MeTrfase_C_sf"/>
</dbReference>
<dbReference type="AlphaFoldDB" id="A0A6J6DAR4"/>
<evidence type="ECO:0000256" key="7">
    <source>
        <dbReference type="ARBA" id="ARBA00022490"/>
    </source>
</evidence>
<dbReference type="PANTHER" id="PTHR46417">
    <property type="entry name" value="TRNA (GUANINE-N(1)-)-METHYLTRANSFERASE"/>
    <property type="match status" value="1"/>
</dbReference>
<dbReference type="CDD" id="cd18080">
    <property type="entry name" value="TrmD-like"/>
    <property type="match status" value="1"/>
</dbReference>
<dbReference type="HAMAP" id="MF_00605">
    <property type="entry name" value="TrmD"/>
    <property type="match status" value="1"/>
</dbReference>
<gene>
    <name evidence="16" type="ORF">UFOPK1650_00174</name>
</gene>
<keyword evidence="7" id="KW-0963">Cytoplasm</keyword>
<keyword evidence="8" id="KW-0489">Methyltransferase</keyword>
<evidence type="ECO:0000256" key="13">
    <source>
        <dbReference type="ARBA" id="ARBA00033392"/>
    </source>
</evidence>
<keyword evidence="9" id="KW-0808">Transferase</keyword>